<evidence type="ECO:0000256" key="4">
    <source>
        <dbReference type="ARBA" id="ARBA00022485"/>
    </source>
</evidence>
<dbReference type="SMART" id="SM00928">
    <property type="entry name" value="NADH_4Fe-4S"/>
    <property type="match status" value="1"/>
</dbReference>
<keyword evidence="9" id="KW-1278">Translocase</keyword>
<dbReference type="SUPFAM" id="SSF140490">
    <property type="entry name" value="Nqo1C-terminal domain-like"/>
    <property type="match status" value="1"/>
</dbReference>
<evidence type="ECO:0000256" key="3">
    <source>
        <dbReference type="ARBA" id="ARBA00007523"/>
    </source>
</evidence>
<keyword evidence="8 14" id="KW-0479">Metal-binding</keyword>
<dbReference type="GO" id="GO:0010181">
    <property type="term" value="F:FMN binding"/>
    <property type="evidence" value="ECO:0007669"/>
    <property type="project" value="InterPro"/>
</dbReference>
<comment type="function">
    <text evidence="14">NDH-1 shuttles electrons from NADH, via FMN and iron-sulfur (Fe-S) centers, to quinones in the respiratory chain.</text>
</comment>
<evidence type="ECO:0000256" key="7">
    <source>
        <dbReference type="ARBA" id="ARBA00022719"/>
    </source>
</evidence>
<evidence type="ECO:0000256" key="12">
    <source>
        <dbReference type="ARBA" id="ARBA00023027"/>
    </source>
</evidence>
<evidence type="ECO:0000256" key="8">
    <source>
        <dbReference type="ARBA" id="ARBA00022723"/>
    </source>
</evidence>
<dbReference type="NCBIfam" id="NF010120">
    <property type="entry name" value="PRK13596.1"/>
    <property type="match status" value="1"/>
</dbReference>
<evidence type="ECO:0000256" key="11">
    <source>
        <dbReference type="ARBA" id="ARBA00023014"/>
    </source>
</evidence>
<dbReference type="KEGG" id="mox:DAMO_2696"/>
<dbReference type="Gene3D" id="3.40.50.11540">
    <property type="entry name" value="NADH-ubiquinone oxidoreductase 51kDa subunit"/>
    <property type="match status" value="1"/>
</dbReference>
<keyword evidence="12 14" id="KW-0520">NAD</keyword>
<dbReference type="Pfam" id="PF01512">
    <property type="entry name" value="Complex1_51K"/>
    <property type="match status" value="1"/>
</dbReference>
<evidence type="ECO:0000256" key="6">
    <source>
        <dbReference type="ARBA" id="ARBA00022643"/>
    </source>
</evidence>
<comment type="cofactor">
    <cofactor evidence="2 14">
        <name>[4Fe-4S] cluster</name>
        <dbReference type="ChEBI" id="CHEBI:49883"/>
    </cofactor>
</comment>
<dbReference type="GO" id="GO:0046872">
    <property type="term" value="F:metal ion binding"/>
    <property type="evidence" value="ECO:0007669"/>
    <property type="project" value="UniProtKB-KW"/>
</dbReference>
<evidence type="ECO:0000256" key="1">
    <source>
        <dbReference type="ARBA" id="ARBA00001917"/>
    </source>
</evidence>
<dbReference type="PANTHER" id="PTHR43578:SF3">
    <property type="entry name" value="NADH-QUINONE OXIDOREDUCTASE SUBUNIT F"/>
    <property type="match status" value="1"/>
</dbReference>
<keyword evidence="6 14" id="KW-0288">FMN</keyword>
<keyword evidence="7 14" id="KW-0874">Quinone</keyword>
<dbReference type="GO" id="GO:0016491">
    <property type="term" value="F:oxidoreductase activity"/>
    <property type="evidence" value="ECO:0007669"/>
    <property type="project" value="UniProtKB-KW"/>
</dbReference>
<dbReference type="NCBIfam" id="TIGR01959">
    <property type="entry name" value="nuoF_fam"/>
    <property type="match status" value="1"/>
</dbReference>
<dbReference type="Proteomes" id="UP000006898">
    <property type="component" value="Chromosome"/>
</dbReference>
<dbReference type="FunFam" id="3.10.20.600:FF:000003">
    <property type="entry name" value="NADH-quinone oxidoreductase subunit F"/>
    <property type="match status" value="1"/>
</dbReference>
<comment type="similarity">
    <text evidence="3 14">Belongs to the complex I 51 kDa subunit family.</text>
</comment>
<keyword evidence="4 14" id="KW-0004">4Fe-4S</keyword>
<evidence type="ECO:0000256" key="14">
    <source>
        <dbReference type="RuleBase" id="RU364066"/>
    </source>
</evidence>
<evidence type="ECO:0000313" key="16">
    <source>
        <dbReference type="EMBL" id="CBE69769.1"/>
    </source>
</evidence>
<evidence type="ECO:0000256" key="5">
    <source>
        <dbReference type="ARBA" id="ARBA00022630"/>
    </source>
</evidence>
<dbReference type="GO" id="GO:0051287">
    <property type="term" value="F:NAD binding"/>
    <property type="evidence" value="ECO:0007669"/>
    <property type="project" value="UniProtKB-UniRule"/>
</dbReference>
<protein>
    <recommendedName>
        <fullName evidence="14">NADH-quinone oxidoreductase subunit F</fullName>
        <ecNumber evidence="14">7.1.1.-</ecNumber>
    </recommendedName>
</protein>
<keyword evidence="5 14" id="KW-0285">Flavoprotein</keyword>
<evidence type="ECO:0000256" key="9">
    <source>
        <dbReference type="ARBA" id="ARBA00022967"/>
    </source>
</evidence>
<evidence type="ECO:0000313" key="17">
    <source>
        <dbReference type="Proteomes" id="UP000006898"/>
    </source>
</evidence>
<dbReference type="InterPro" id="IPR019575">
    <property type="entry name" value="Nuop51_4Fe4S-bd"/>
</dbReference>
<dbReference type="eggNOG" id="COG1894">
    <property type="taxonomic scope" value="Bacteria"/>
</dbReference>
<dbReference type="Gene3D" id="3.10.20.600">
    <property type="match status" value="1"/>
</dbReference>
<dbReference type="PROSITE" id="PS00644">
    <property type="entry name" value="COMPLEX1_51K_1"/>
    <property type="match status" value="1"/>
</dbReference>
<dbReference type="PATRIC" id="fig|671143.5.peg.2369"/>
<dbReference type="InterPro" id="IPR054765">
    <property type="entry name" value="SLBB_dom"/>
</dbReference>
<dbReference type="SUPFAM" id="SSF142984">
    <property type="entry name" value="Nqo1 middle domain-like"/>
    <property type="match status" value="1"/>
</dbReference>
<dbReference type="Gene3D" id="6.10.250.1450">
    <property type="match status" value="1"/>
</dbReference>
<reference evidence="16 17" key="1">
    <citation type="journal article" date="2010" name="Nature">
        <title>Nitrite-driven anaerobic methane oxidation by oxygenic bacteria.</title>
        <authorList>
            <person name="Ettwig K.F."/>
            <person name="Butler M.K."/>
            <person name="Le Paslier D."/>
            <person name="Pelletier E."/>
            <person name="Mangenot S."/>
            <person name="Kuypers M.M.M."/>
            <person name="Schreiber F."/>
            <person name="Dutilh B.E."/>
            <person name="Zedelius J."/>
            <person name="de Beer D."/>
            <person name="Gloerich J."/>
            <person name="Wessels H.J.C.T."/>
            <person name="van Allen T."/>
            <person name="Luesken F."/>
            <person name="Wu M."/>
            <person name="van de Pas-Schoonen K.T."/>
            <person name="Op den Camp H.J.M."/>
            <person name="Janssen-Megens E.M."/>
            <person name="Francoijs K-J."/>
            <person name="Stunnenberg H."/>
            <person name="Weissenbach J."/>
            <person name="Jetten M.S.M."/>
            <person name="Strous M."/>
        </authorList>
    </citation>
    <scope>NUCLEOTIDE SEQUENCE [LARGE SCALE GENOMIC DNA]</scope>
</reference>
<dbReference type="SUPFAM" id="SSF142019">
    <property type="entry name" value="Nqo1 FMN-binding domain-like"/>
    <property type="match status" value="1"/>
</dbReference>
<dbReference type="FunFam" id="1.20.1440.230:FF:000001">
    <property type="entry name" value="Mitochondrial NADH dehydrogenase flavoprotein 1"/>
    <property type="match status" value="1"/>
</dbReference>
<dbReference type="HOGENOM" id="CLU_014881_0_1_0"/>
<evidence type="ECO:0000259" key="15">
    <source>
        <dbReference type="SMART" id="SM00928"/>
    </source>
</evidence>
<dbReference type="FunFam" id="3.40.50.11540:FF:000001">
    <property type="entry name" value="NADH dehydrogenase [ubiquinone] flavoprotein 1, mitochondrial"/>
    <property type="match status" value="1"/>
</dbReference>
<dbReference type="GO" id="GO:0048038">
    <property type="term" value="F:quinone binding"/>
    <property type="evidence" value="ECO:0007669"/>
    <property type="project" value="UniProtKB-KW"/>
</dbReference>
<dbReference type="InterPro" id="IPR011538">
    <property type="entry name" value="Nuo51_FMN-bd"/>
</dbReference>
<dbReference type="InterPro" id="IPR001949">
    <property type="entry name" value="NADH-UbQ_OxRdtase_51kDa_CS"/>
</dbReference>
<sequence>MSEKILTKRFEIPGYRGTLDEYEATGGYQAIAKVLKEHTPTSLIELVKRSGLRGRGGAGFPTGVKWGFVPKGSDLPKYLVCNADESEPGTFKDRELIMRDPHQLLEGILLGGFAIGCRAAYIYIRGELVAGARILEQAVSDAAARGLVGKDILGSRFSLDLHVHRGAGAYICGEETALLESLEGKRGLPRLKPPFPATSGLYRKPTVVNNVETLCNIPHIVMRGAEWFAGIGTPKSTGTRIFGVSGHVRRPGIYECRIDVPMRELIFEHAGGIREGRRLKAVIPGGSSVPVLTERHLDARMDFESLATAGSMAGSGGVIVMDDTTCMVRVGEIVSRFYHHESCGQCTQCREGTAWLHKTLRRIEEGRGRQADLDLLLDICDNMKGKTICPLSDAAAMPIESYLKYFRDEFEQHIVEHACPFGARAGV</sequence>
<dbReference type="GO" id="GO:0008137">
    <property type="term" value="F:NADH dehydrogenase (ubiquinone) activity"/>
    <property type="evidence" value="ECO:0007669"/>
    <property type="project" value="InterPro"/>
</dbReference>
<name>D5MKE7_METO1</name>
<dbReference type="Pfam" id="PF22461">
    <property type="entry name" value="SLBB_2"/>
    <property type="match status" value="1"/>
</dbReference>
<proteinExistence type="inferred from homology"/>
<keyword evidence="16" id="KW-0560">Oxidoreductase</keyword>
<accession>D5MKE7</accession>
<dbReference type="Gene3D" id="1.20.1440.230">
    <property type="entry name" value="NADH-ubiquinone oxidoreductase 51kDa subunit, iron-sulphur binding domain"/>
    <property type="match status" value="1"/>
</dbReference>
<dbReference type="AlphaFoldDB" id="D5MKE7"/>
<feature type="domain" description="NADH-ubiquinone oxidoreductase 51kDa subunit iron-sulphur binding" evidence="15">
    <location>
        <begin position="328"/>
        <end position="373"/>
    </location>
</feature>
<evidence type="ECO:0000256" key="13">
    <source>
        <dbReference type="ARBA" id="ARBA00047712"/>
    </source>
</evidence>
<dbReference type="InterPro" id="IPR011537">
    <property type="entry name" value="NADH-UbQ_OxRdtase_suF"/>
</dbReference>
<keyword evidence="10 14" id="KW-0408">Iron</keyword>
<dbReference type="InterPro" id="IPR037207">
    <property type="entry name" value="Nuop51_4Fe4S-bd_sf"/>
</dbReference>
<evidence type="ECO:0000256" key="10">
    <source>
        <dbReference type="ARBA" id="ARBA00023004"/>
    </source>
</evidence>
<organism evidence="16 17">
    <name type="scientific">Methylomirabilis oxygeniifera</name>
    <dbReference type="NCBI Taxonomy" id="671143"/>
    <lineage>
        <taxon>Bacteria</taxon>
        <taxon>Candidatus Methylomirabilota</taxon>
        <taxon>Candidatus Methylomirabilia</taxon>
        <taxon>Candidatus Methylomirabilales</taxon>
        <taxon>Candidatus Methylomirabilaceae</taxon>
        <taxon>Candidatus Methylomirabilis</taxon>
    </lineage>
</organism>
<gene>
    <name evidence="16" type="primary">nuoF</name>
    <name evidence="16" type="ORF">DAMO_2696</name>
</gene>
<keyword evidence="11 14" id="KW-0411">Iron-sulfur</keyword>
<dbReference type="EC" id="7.1.1.-" evidence="14"/>
<dbReference type="STRING" id="671143.DAMO_2696"/>
<comment type="catalytic activity">
    <reaction evidence="13 14">
        <text>a quinone + NADH + 5 H(+)(in) = a quinol + NAD(+) + 4 H(+)(out)</text>
        <dbReference type="Rhea" id="RHEA:57888"/>
        <dbReference type="ChEBI" id="CHEBI:15378"/>
        <dbReference type="ChEBI" id="CHEBI:24646"/>
        <dbReference type="ChEBI" id="CHEBI:57540"/>
        <dbReference type="ChEBI" id="CHEBI:57945"/>
        <dbReference type="ChEBI" id="CHEBI:132124"/>
    </reaction>
</comment>
<dbReference type="GO" id="GO:0051539">
    <property type="term" value="F:4 iron, 4 sulfur cluster binding"/>
    <property type="evidence" value="ECO:0007669"/>
    <property type="project" value="UniProtKB-UniRule"/>
</dbReference>
<dbReference type="InterPro" id="IPR037225">
    <property type="entry name" value="Nuo51_FMN-bd_sf"/>
</dbReference>
<dbReference type="Pfam" id="PF10589">
    <property type="entry name" value="NADH_4Fe-4S"/>
    <property type="match status" value="1"/>
</dbReference>
<comment type="cofactor">
    <cofactor evidence="1 14">
        <name>FMN</name>
        <dbReference type="ChEBI" id="CHEBI:58210"/>
    </cofactor>
</comment>
<evidence type="ECO:0000256" key="2">
    <source>
        <dbReference type="ARBA" id="ARBA00001966"/>
    </source>
</evidence>
<dbReference type="PANTHER" id="PTHR43578">
    <property type="entry name" value="NADH-QUINONE OXIDOREDUCTASE SUBUNIT F"/>
    <property type="match status" value="1"/>
</dbReference>
<dbReference type="EMBL" id="FP565575">
    <property type="protein sequence ID" value="CBE69769.1"/>
    <property type="molecule type" value="Genomic_DNA"/>
</dbReference>